<gene>
    <name evidence="4" type="ORF">GCM10008024_17460</name>
    <name evidence="5" type="ORF">SAMN05444006_108205</name>
</gene>
<protein>
    <submittedName>
        <fullName evidence="5">Capsular polysaccharide transport system permease protein</fullName>
    </submittedName>
</protein>
<proteinExistence type="predicted"/>
<dbReference type="Proteomes" id="UP000199541">
    <property type="component" value="Unassembled WGS sequence"/>
</dbReference>
<dbReference type="Proteomes" id="UP000634647">
    <property type="component" value="Unassembled WGS sequence"/>
</dbReference>
<evidence type="ECO:0000256" key="2">
    <source>
        <dbReference type="SAM" id="MobiDB-lite"/>
    </source>
</evidence>
<dbReference type="PANTHER" id="PTHR32309">
    <property type="entry name" value="TYROSINE-PROTEIN KINASE"/>
    <property type="match status" value="1"/>
</dbReference>
<dbReference type="EMBL" id="FNOB01000008">
    <property type="protein sequence ID" value="SDW98470.1"/>
    <property type="molecule type" value="Genomic_DNA"/>
</dbReference>
<keyword evidence="1" id="KW-0175">Coiled coil</keyword>
<evidence type="ECO:0000313" key="4">
    <source>
        <dbReference type="EMBL" id="GHE01585.1"/>
    </source>
</evidence>
<reference evidence="4" key="1">
    <citation type="journal article" date="2014" name="Int. J. Syst. Evol. Microbiol.">
        <title>Complete genome sequence of Corynebacterium casei LMG S-19264T (=DSM 44701T), isolated from a smear-ripened cheese.</title>
        <authorList>
            <consortium name="US DOE Joint Genome Institute (JGI-PGF)"/>
            <person name="Walter F."/>
            <person name="Albersmeier A."/>
            <person name="Kalinowski J."/>
            <person name="Ruckert C."/>
        </authorList>
    </citation>
    <scope>NUCLEOTIDE SEQUENCE</scope>
    <source>
        <strain evidence="4">CGMCC 1.10859</strain>
    </source>
</reference>
<keyword evidence="3" id="KW-0812">Transmembrane</keyword>
<accession>A0AAN4UR69</accession>
<sequence>MTITDAPDAKPLPVAHRKPPAKAPTQMPRVQRIVAPDPPALRPVARRARLRLRHKGLIISFILVVLLPVLIAGGYLWKVAADQYGSTVGFAVRTEQMRSSLDLLGGLSALAGGASSSSDMDILYQFIQSQEMVRAVDKQADLRALWSPAHATDPVFGLDPQVGIEGLTDYWNRMISLSYDPATGLMELTARAFAAADAQSIARAIFDESHRRINALSDIAREDATRYARQELETAKIRLKDVREALTAFRMRSRIVDPAADIQGKMGLLNSLQEQLAQALIALDLLRENTKKGDLRISQSERRIALIRQRMEEERDRFSANGKGPSGENYAQLVSEYERLSADQDFAQRAYTSALAAYDMALSQAQQQSRYLAAYIRPTLADSPQYPRRSMLLNMLAAFLVLGWAVAALIYYSVRDRR</sequence>
<dbReference type="GO" id="GO:0004713">
    <property type="term" value="F:protein tyrosine kinase activity"/>
    <property type="evidence" value="ECO:0007669"/>
    <property type="project" value="TreeGrafter"/>
</dbReference>
<dbReference type="EMBL" id="BNAB01000007">
    <property type="protein sequence ID" value="GHE01585.1"/>
    <property type="molecule type" value="Genomic_DNA"/>
</dbReference>
<dbReference type="RefSeq" id="WP_244521001.1">
    <property type="nucleotide sequence ID" value="NZ_BNAB01000007.1"/>
</dbReference>
<evidence type="ECO:0000256" key="1">
    <source>
        <dbReference type="SAM" id="Coils"/>
    </source>
</evidence>
<reference evidence="4" key="3">
    <citation type="submission" date="2023-06" db="EMBL/GenBank/DDBJ databases">
        <authorList>
            <person name="Sun Q."/>
            <person name="Zhou Y."/>
        </authorList>
    </citation>
    <scope>NUCLEOTIDE SEQUENCE</scope>
    <source>
        <strain evidence="4">CGMCC 1.10859</strain>
    </source>
</reference>
<dbReference type="AlphaFoldDB" id="A0AAN4UR69"/>
<dbReference type="GO" id="GO:0005886">
    <property type="term" value="C:plasma membrane"/>
    <property type="evidence" value="ECO:0007669"/>
    <property type="project" value="TreeGrafter"/>
</dbReference>
<evidence type="ECO:0000313" key="6">
    <source>
        <dbReference type="Proteomes" id="UP000199541"/>
    </source>
</evidence>
<feature type="transmembrane region" description="Helical" evidence="3">
    <location>
        <begin position="56"/>
        <end position="77"/>
    </location>
</feature>
<dbReference type="PANTHER" id="PTHR32309:SF13">
    <property type="entry name" value="FERRIC ENTEROBACTIN TRANSPORT PROTEIN FEPE"/>
    <property type="match status" value="1"/>
</dbReference>
<name>A0AAN4UR69_9RHOB</name>
<evidence type="ECO:0000313" key="5">
    <source>
        <dbReference type="EMBL" id="SDW98470.1"/>
    </source>
</evidence>
<keyword evidence="6" id="KW-1185">Reference proteome</keyword>
<evidence type="ECO:0000313" key="7">
    <source>
        <dbReference type="Proteomes" id="UP000634647"/>
    </source>
</evidence>
<keyword evidence="3" id="KW-1133">Transmembrane helix</keyword>
<feature type="coiled-coil region" evidence="1">
    <location>
        <begin position="269"/>
        <end position="317"/>
    </location>
</feature>
<evidence type="ECO:0000256" key="3">
    <source>
        <dbReference type="SAM" id="Phobius"/>
    </source>
</evidence>
<feature type="region of interest" description="Disordered" evidence="2">
    <location>
        <begin position="1"/>
        <end position="27"/>
    </location>
</feature>
<dbReference type="InterPro" id="IPR050445">
    <property type="entry name" value="Bact_polysacc_biosynth/exp"/>
</dbReference>
<reference evidence="5 6" key="2">
    <citation type="submission" date="2016-10" db="EMBL/GenBank/DDBJ databases">
        <authorList>
            <person name="Varghese N."/>
            <person name="Submissions S."/>
        </authorList>
    </citation>
    <scope>NUCLEOTIDE SEQUENCE [LARGE SCALE GENOMIC DNA]</scope>
    <source>
        <strain evidence="5 6">DSM 24802</strain>
    </source>
</reference>
<organism evidence="4 7">
    <name type="scientific">Allgaiera indica</name>
    <dbReference type="NCBI Taxonomy" id="765699"/>
    <lineage>
        <taxon>Bacteria</taxon>
        <taxon>Pseudomonadati</taxon>
        <taxon>Pseudomonadota</taxon>
        <taxon>Alphaproteobacteria</taxon>
        <taxon>Rhodobacterales</taxon>
        <taxon>Paracoccaceae</taxon>
        <taxon>Allgaiera</taxon>
    </lineage>
</organism>
<keyword evidence="3" id="KW-0472">Membrane</keyword>
<feature type="transmembrane region" description="Helical" evidence="3">
    <location>
        <begin position="391"/>
        <end position="414"/>
    </location>
</feature>
<comment type="caution">
    <text evidence="4">The sequence shown here is derived from an EMBL/GenBank/DDBJ whole genome shotgun (WGS) entry which is preliminary data.</text>
</comment>